<evidence type="ECO:0000313" key="2">
    <source>
        <dbReference type="Proteomes" id="UP000252139"/>
    </source>
</evidence>
<comment type="caution">
    <text evidence="1">The sequence shown here is derived from an EMBL/GenBank/DDBJ whole genome shotgun (WGS) entry which is preliminary data.</text>
</comment>
<dbReference type="Proteomes" id="UP000252139">
    <property type="component" value="Unassembled WGS sequence"/>
</dbReference>
<accession>A0A367KC29</accession>
<keyword evidence="2" id="KW-1185">Reference proteome</keyword>
<reference evidence="1 2" key="1">
    <citation type="journal article" date="2018" name="G3 (Bethesda)">
        <title>Phylogenetic and Phylogenomic Definition of Rhizopus Species.</title>
        <authorList>
            <person name="Gryganskyi A.P."/>
            <person name="Golan J."/>
            <person name="Dolatabadi S."/>
            <person name="Mondo S."/>
            <person name="Robb S."/>
            <person name="Idnurm A."/>
            <person name="Muszewska A."/>
            <person name="Steczkiewicz K."/>
            <person name="Masonjones S."/>
            <person name="Liao H.L."/>
            <person name="Gajdeczka M.T."/>
            <person name="Anike F."/>
            <person name="Vuek A."/>
            <person name="Anishchenko I.M."/>
            <person name="Voigt K."/>
            <person name="de Hoog G.S."/>
            <person name="Smith M.E."/>
            <person name="Heitman J."/>
            <person name="Vilgalys R."/>
            <person name="Stajich J.E."/>
        </authorList>
    </citation>
    <scope>NUCLEOTIDE SEQUENCE [LARGE SCALE GENOMIC DNA]</scope>
    <source>
        <strain evidence="1 2">CBS 357.93</strain>
    </source>
</reference>
<dbReference type="EMBL" id="PJQL01000100">
    <property type="protein sequence ID" value="RCH99784.1"/>
    <property type="molecule type" value="Genomic_DNA"/>
</dbReference>
<gene>
    <name evidence="1" type="ORF">CU097_012745</name>
</gene>
<dbReference type="STRING" id="86630.A0A367KC29"/>
<protein>
    <submittedName>
        <fullName evidence="1">Uncharacterized protein</fullName>
    </submittedName>
</protein>
<sequence length="312" mass="35680">MDEFRTFKRRAAANASSRLLLFTHTTTSLLCPVAAIEAHNFRIAYSACIAKHLVFSNQQLHRFLRSIQAHSIPIGAKRISHNIKQIMIRVKNPAQAPVPMARGLAATLAAQASVSMDNIIAHGSWYSCDIFKHYYRLSSATFTNFSVSTLDQQPRSRLTKSFPQTLLIKLNISSQNTSDNTQSSYQKREIKKYWGDFWPDKVDFTLCRISDIIQMPKSSVQKVIDRIREAGSPLSKKVSGASRKLCERSQRHLERIIRRSPFVSYDSVRFKLQHNLPTNTISYRSKQEEKIPLGLRSCRLDLRTVRKRDLVG</sequence>
<dbReference type="AlphaFoldDB" id="A0A367KC29"/>
<evidence type="ECO:0000313" key="1">
    <source>
        <dbReference type="EMBL" id="RCH99784.1"/>
    </source>
</evidence>
<dbReference type="OrthoDB" id="2400069at2759"/>
<proteinExistence type="predicted"/>
<name>A0A367KC29_RHIAZ</name>
<organism evidence="1 2">
    <name type="scientific">Rhizopus azygosporus</name>
    <name type="common">Rhizopus microsporus var. azygosporus</name>
    <dbReference type="NCBI Taxonomy" id="86630"/>
    <lineage>
        <taxon>Eukaryota</taxon>
        <taxon>Fungi</taxon>
        <taxon>Fungi incertae sedis</taxon>
        <taxon>Mucoromycota</taxon>
        <taxon>Mucoromycotina</taxon>
        <taxon>Mucoromycetes</taxon>
        <taxon>Mucorales</taxon>
        <taxon>Mucorineae</taxon>
        <taxon>Rhizopodaceae</taxon>
        <taxon>Rhizopus</taxon>
    </lineage>
</organism>